<dbReference type="SUPFAM" id="SSF53335">
    <property type="entry name" value="S-adenosyl-L-methionine-dependent methyltransferases"/>
    <property type="match status" value="1"/>
</dbReference>
<evidence type="ECO:0000313" key="8">
    <source>
        <dbReference type="Proteomes" id="UP000199582"/>
    </source>
</evidence>
<dbReference type="PIRSF" id="PIRSF003078">
    <property type="entry name" value="GidB"/>
    <property type="match status" value="1"/>
</dbReference>
<feature type="binding site" evidence="6">
    <location>
        <position position="66"/>
    </location>
    <ligand>
        <name>S-adenosyl-L-methionine</name>
        <dbReference type="ChEBI" id="CHEBI:59789"/>
    </ligand>
</feature>
<comment type="similarity">
    <text evidence="6">Belongs to the methyltransferase superfamily. RNA methyltransferase RsmG family.</text>
</comment>
<comment type="subcellular location">
    <subcellularLocation>
        <location evidence="6">Cytoplasm</location>
    </subcellularLocation>
</comment>
<feature type="binding site" evidence="6">
    <location>
        <position position="71"/>
    </location>
    <ligand>
        <name>S-adenosyl-L-methionine</name>
        <dbReference type="ChEBI" id="CHEBI:59789"/>
    </ligand>
</feature>
<evidence type="ECO:0000313" key="7">
    <source>
        <dbReference type="EMBL" id="SEK83750.1"/>
    </source>
</evidence>
<dbReference type="Pfam" id="PF02527">
    <property type="entry name" value="GidB"/>
    <property type="match status" value="1"/>
</dbReference>
<dbReference type="InterPro" id="IPR029063">
    <property type="entry name" value="SAM-dependent_MTases_sf"/>
</dbReference>
<keyword evidence="1 6" id="KW-0963">Cytoplasm</keyword>
<dbReference type="HAMAP" id="MF_00074">
    <property type="entry name" value="16SrRNA_methyltr_G"/>
    <property type="match status" value="1"/>
</dbReference>
<dbReference type="EC" id="2.1.1.170" evidence="6"/>
<feature type="binding site" evidence="6">
    <location>
        <position position="134"/>
    </location>
    <ligand>
        <name>S-adenosyl-L-methionine</name>
        <dbReference type="ChEBI" id="CHEBI:59789"/>
    </ligand>
</feature>
<dbReference type="PANTHER" id="PTHR31760">
    <property type="entry name" value="S-ADENOSYL-L-METHIONINE-DEPENDENT METHYLTRANSFERASES SUPERFAMILY PROTEIN"/>
    <property type="match status" value="1"/>
</dbReference>
<evidence type="ECO:0000256" key="5">
    <source>
        <dbReference type="ARBA" id="ARBA00022691"/>
    </source>
</evidence>
<keyword evidence="4 6" id="KW-0808">Transferase</keyword>
<dbReference type="NCBIfam" id="TIGR00138">
    <property type="entry name" value="rsmG_gidB"/>
    <property type="match status" value="1"/>
</dbReference>
<evidence type="ECO:0000256" key="3">
    <source>
        <dbReference type="ARBA" id="ARBA00022603"/>
    </source>
</evidence>
<dbReference type="InterPro" id="IPR003682">
    <property type="entry name" value="rRNA_ssu_MeTfrase_G"/>
</dbReference>
<dbReference type="OrthoDB" id="9808773at2"/>
<dbReference type="PANTHER" id="PTHR31760:SF0">
    <property type="entry name" value="S-ADENOSYL-L-METHIONINE-DEPENDENT METHYLTRANSFERASES SUPERFAMILY PROTEIN"/>
    <property type="match status" value="1"/>
</dbReference>
<dbReference type="RefSeq" id="WP_093032987.1">
    <property type="nucleotide sequence ID" value="NZ_FOAG01000002.1"/>
</dbReference>
<feature type="binding site" evidence="6">
    <location>
        <begin position="120"/>
        <end position="121"/>
    </location>
    <ligand>
        <name>S-adenosyl-L-methionine</name>
        <dbReference type="ChEBI" id="CHEBI:59789"/>
    </ligand>
</feature>
<name>A0A1H7KB92_9RHOB</name>
<keyword evidence="2 6" id="KW-0698">rRNA processing</keyword>
<comment type="function">
    <text evidence="6">Specifically methylates the N7 position of guanine in position 527 of 16S rRNA.</text>
</comment>
<protein>
    <recommendedName>
        <fullName evidence="6">Ribosomal RNA small subunit methyltransferase G</fullName>
        <ecNumber evidence="6">2.1.1.170</ecNumber>
    </recommendedName>
    <alternativeName>
        <fullName evidence="6">16S rRNA 7-methylguanosine methyltransferase</fullName>
        <shortName evidence="6">16S rRNA m7G methyltransferase</shortName>
    </alternativeName>
</protein>
<dbReference type="STRING" id="1287727.SAMN05443999_102369"/>
<keyword evidence="5 6" id="KW-0949">S-adenosyl-L-methionine</keyword>
<keyword evidence="3 6" id="KW-0489">Methyltransferase</keyword>
<dbReference type="AlphaFoldDB" id="A0A1H7KB92"/>
<evidence type="ECO:0000256" key="6">
    <source>
        <dbReference type="HAMAP-Rule" id="MF_00074"/>
    </source>
</evidence>
<keyword evidence="8" id="KW-1185">Reference proteome</keyword>
<dbReference type="Gene3D" id="3.40.50.150">
    <property type="entry name" value="Vaccinia Virus protein VP39"/>
    <property type="match status" value="1"/>
</dbReference>
<evidence type="ECO:0000256" key="2">
    <source>
        <dbReference type="ARBA" id="ARBA00022552"/>
    </source>
</evidence>
<accession>A0A1H7KB92</accession>
<reference evidence="7 8" key="1">
    <citation type="submission" date="2016-10" db="EMBL/GenBank/DDBJ databases">
        <authorList>
            <person name="de Groot N.N."/>
        </authorList>
    </citation>
    <scope>NUCLEOTIDE SEQUENCE [LARGE SCALE GENOMIC DNA]</scope>
    <source>
        <strain evidence="7 8">DSM 100674</strain>
    </source>
</reference>
<dbReference type="Proteomes" id="UP000199582">
    <property type="component" value="Unassembled WGS sequence"/>
</dbReference>
<dbReference type="GO" id="GO:0070043">
    <property type="term" value="F:rRNA (guanine-N7-)-methyltransferase activity"/>
    <property type="evidence" value="ECO:0007669"/>
    <property type="project" value="UniProtKB-UniRule"/>
</dbReference>
<proteinExistence type="inferred from homology"/>
<dbReference type="CDD" id="cd02440">
    <property type="entry name" value="AdoMet_MTases"/>
    <property type="match status" value="1"/>
</dbReference>
<organism evidence="7 8">
    <name type="scientific">Roseovarius azorensis</name>
    <dbReference type="NCBI Taxonomy" id="1287727"/>
    <lineage>
        <taxon>Bacteria</taxon>
        <taxon>Pseudomonadati</taxon>
        <taxon>Pseudomonadota</taxon>
        <taxon>Alphaproteobacteria</taxon>
        <taxon>Rhodobacterales</taxon>
        <taxon>Roseobacteraceae</taxon>
        <taxon>Roseovarius</taxon>
    </lineage>
</organism>
<comment type="caution">
    <text evidence="6">Lacks conserved residue(s) required for the propagation of feature annotation.</text>
</comment>
<sequence>MTGLADVSRETIDRLKIYGDLLQKWNPRINLVSRATLDHLWSRHIEDSAQIYDLAPHPVAHWVDLGSGGGFPGLVVAIMGAADRSPSRTTLIESDARKSAFLRTVIRETGANATVITARIEDIPPLSADVISARALADLDALLTYTERHLASGGSAIFLKGATWKKELSEVQSKWKFDYRLDKSRTETGPVILTITGVARA</sequence>
<gene>
    <name evidence="6" type="primary">rsmG</name>
    <name evidence="7" type="ORF">SAMN05443999_102369</name>
</gene>
<dbReference type="GO" id="GO:0005829">
    <property type="term" value="C:cytosol"/>
    <property type="evidence" value="ECO:0007669"/>
    <property type="project" value="TreeGrafter"/>
</dbReference>
<evidence type="ECO:0000256" key="1">
    <source>
        <dbReference type="ARBA" id="ARBA00022490"/>
    </source>
</evidence>
<evidence type="ECO:0000256" key="4">
    <source>
        <dbReference type="ARBA" id="ARBA00022679"/>
    </source>
</evidence>
<dbReference type="EMBL" id="FOAG01000002">
    <property type="protein sequence ID" value="SEK83750.1"/>
    <property type="molecule type" value="Genomic_DNA"/>
</dbReference>
<comment type="catalytic activity">
    <reaction evidence="6">
        <text>guanosine(527) in 16S rRNA + S-adenosyl-L-methionine = N(7)-methylguanosine(527) in 16S rRNA + S-adenosyl-L-homocysteine</text>
        <dbReference type="Rhea" id="RHEA:42732"/>
        <dbReference type="Rhea" id="RHEA-COMP:10209"/>
        <dbReference type="Rhea" id="RHEA-COMP:10210"/>
        <dbReference type="ChEBI" id="CHEBI:57856"/>
        <dbReference type="ChEBI" id="CHEBI:59789"/>
        <dbReference type="ChEBI" id="CHEBI:74269"/>
        <dbReference type="ChEBI" id="CHEBI:74480"/>
        <dbReference type="EC" id="2.1.1.170"/>
    </reaction>
</comment>